<evidence type="ECO:0000256" key="1">
    <source>
        <dbReference type="ARBA" id="ARBA00004138"/>
    </source>
</evidence>
<feature type="compositionally biased region" description="Basic and acidic residues" evidence="8">
    <location>
        <begin position="590"/>
        <end position="615"/>
    </location>
</feature>
<keyword evidence="3 7" id="KW-0175">Coiled coil</keyword>
<evidence type="ECO:0000256" key="3">
    <source>
        <dbReference type="ARBA" id="ARBA00023054"/>
    </source>
</evidence>
<evidence type="ECO:0000256" key="5">
    <source>
        <dbReference type="ARBA" id="ARBA00023273"/>
    </source>
</evidence>
<keyword evidence="11" id="KW-1185">Reference proteome</keyword>
<evidence type="ECO:0000313" key="11">
    <source>
        <dbReference type="Proteomes" id="UP001470230"/>
    </source>
</evidence>
<dbReference type="InterPro" id="IPR041146">
    <property type="entry name" value="IFT81_CH"/>
</dbReference>
<evidence type="ECO:0000256" key="2">
    <source>
        <dbReference type="ARBA" id="ARBA00022794"/>
    </source>
</evidence>
<evidence type="ECO:0000313" key="10">
    <source>
        <dbReference type="EMBL" id="KAK8894586.1"/>
    </source>
</evidence>
<proteinExistence type="inferred from homology"/>
<dbReference type="Gene3D" id="1.10.418.70">
    <property type="entry name" value="Intraflagellar transport protein 81, N-terminal domain"/>
    <property type="match status" value="1"/>
</dbReference>
<feature type="coiled-coil region" evidence="7">
    <location>
        <begin position="395"/>
        <end position="500"/>
    </location>
</feature>
<feature type="coiled-coil region" evidence="7">
    <location>
        <begin position="166"/>
        <end position="323"/>
    </location>
</feature>
<reference evidence="10 11" key="1">
    <citation type="submission" date="2024-04" db="EMBL/GenBank/DDBJ databases">
        <title>Tritrichomonas musculus Genome.</title>
        <authorList>
            <person name="Alves-Ferreira E."/>
            <person name="Grigg M."/>
            <person name="Lorenzi H."/>
            <person name="Galac M."/>
        </authorList>
    </citation>
    <scope>NUCLEOTIDE SEQUENCE [LARGE SCALE GENOMIC DNA]</scope>
    <source>
        <strain evidence="10 11">EAF2021</strain>
    </source>
</reference>
<evidence type="ECO:0000256" key="4">
    <source>
        <dbReference type="ARBA" id="ARBA00023069"/>
    </source>
</evidence>
<dbReference type="PANTHER" id="PTHR15614:SF2">
    <property type="entry name" value="INTRAFLAGELLAR TRANSPORT PROTEIN 81 HOMOLOG"/>
    <property type="match status" value="1"/>
</dbReference>
<organism evidence="10 11">
    <name type="scientific">Tritrichomonas musculus</name>
    <dbReference type="NCBI Taxonomy" id="1915356"/>
    <lineage>
        <taxon>Eukaryota</taxon>
        <taxon>Metamonada</taxon>
        <taxon>Parabasalia</taxon>
        <taxon>Tritrichomonadida</taxon>
        <taxon>Tritrichomonadidae</taxon>
        <taxon>Tritrichomonas</taxon>
    </lineage>
</organism>
<accession>A0ABR2KUY4</accession>
<feature type="region of interest" description="Disordered" evidence="8">
    <location>
        <begin position="589"/>
        <end position="622"/>
    </location>
</feature>
<dbReference type="PANTHER" id="PTHR15614">
    <property type="entry name" value="INTRAFLAGELLAR TRANSPORT PROTEIN 81 HOMOLOG"/>
    <property type="match status" value="1"/>
</dbReference>
<comment type="caution">
    <text evidence="10">The sequence shown here is derived from an EMBL/GenBank/DDBJ whole genome shotgun (WGS) entry which is preliminary data.</text>
</comment>
<dbReference type="Pfam" id="PF18383">
    <property type="entry name" value="IFT81_CH"/>
    <property type="match status" value="1"/>
</dbReference>
<protein>
    <submittedName>
        <fullName evidence="10">Intraflagellar transport protein 81</fullName>
    </submittedName>
</protein>
<dbReference type="Proteomes" id="UP001470230">
    <property type="component" value="Unassembled WGS sequence"/>
</dbReference>
<sequence length="622" mass="73061">MNYFDRDIEEQLVSLLKTNLNMNFTLFQFSELSGRDLLDLFESVIHAVDDTQPEKIGTEKIEATVERTSEFLRVLKYDFPVEPEEWDVRLGRADKDLIHPAMLFLLRDFEEMKRRAYLARYTEEVPIPEEIKVDPTVTELLTQHRELREQFEQVHTEYEELGDSNVDELKATIADLEADKAKLATRVAAFKRKTQNAKNIDELLKWTSKLREENKREMTLQEQLQRLSDEKRLLLHRQQVATDRIKNTRNHMEQRLNSLRAELESLKNQGAAGASAGDDKSIVFCQQQVIASNKRLEQKTQQLEQLQKTRQEAEQTLAQRQSENAIEVPSQSEFVVYVRNLKTKNETFKGYQNELGVYRKELVVMKRTEEIVKQQAENVHQEILKIEKQRGIAGFREARAQLEQVSATKADLDDTKGKTLEEMSQIVKEIQRNIQQRQEELKPYVAKLQEQRKLKAEIESKYLQAKQRYQNAISEYEGAAMELEEEAKKLRQEIASYQSKFHNVMQMSMGLERSTKRVNEEKKATETANPVSNEIKTYTDYFQKAQRNLKKETKALKEQKKTLGEQTDTNQKQLEAFQTLRQFLQIKAKTQKDSQLKKEQEQKKDEDERNKREEIIDLTMDE</sequence>
<keyword evidence="2" id="KW-0970">Cilium biogenesis/degradation</keyword>
<dbReference type="InterPro" id="IPR043016">
    <property type="entry name" value="IFT81_N_sf"/>
</dbReference>
<feature type="domain" description="IFT81 calponin homology" evidence="9">
    <location>
        <begin position="15"/>
        <end position="122"/>
    </location>
</feature>
<evidence type="ECO:0000256" key="6">
    <source>
        <dbReference type="ARBA" id="ARBA00043983"/>
    </source>
</evidence>
<evidence type="ECO:0000256" key="7">
    <source>
        <dbReference type="SAM" id="Coils"/>
    </source>
</evidence>
<evidence type="ECO:0000259" key="9">
    <source>
        <dbReference type="Pfam" id="PF18383"/>
    </source>
</evidence>
<gene>
    <name evidence="10" type="ORF">M9Y10_023022</name>
</gene>
<evidence type="ECO:0000256" key="8">
    <source>
        <dbReference type="SAM" id="MobiDB-lite"/>
    </source>
</evidence>
<dbReference type="EMBL" id="JAPFFF010000003">
    <property type="protein sequence ID" value="KAK8894586.1"/>
    <property type="molecule type" value="Genomic_DNA"/>
</dbReference>
<dbReference type="InterPro" id="IPR029600">
    <property type="entry name" value="IFT81"/>
</dbReference>
<name>A0ABR2KUY4_9EUKA</name>
<keyword evidence="5" id="KW-0966">Cell projection</keyword>
<comment type="subcellular location">
    <subcellularLocation>
        <location evidence="1">Cell projection</location>
        <location evidence="1">Cilium</location>
    </subcellularLocation>
</comment>
<comment type="similarity">
    <text evidence="6">Belongs to the IFT81 family.</text>
</comment>
<keyword evidence="4" id="KW-0969">Cilium</keyword>